<dbReference type="Proteomes" id="UP001153076">
    <property type="component" value="Unassembled WGS sequence"/>
</dbReference>
<evidence type="ECO:0000256" key="3">
    <source>
        <dbReference type="ARBA" id="ARBA00012001"/>
    </source>
</evidence>
<gene>
    <name evidence="10" type="ORF">Cgig2_005033</name>
</gene>
<sequence length="474" mass="53258">MPSWWRKMCLNFDLANDEYLDFIQEQRNKVKDPVAVSHGCPDIRGQHVDVNLQVRGLYKGTLRIKRYDLRLMGYQKPGCGWLDINHFDLYDNPSLLDLGRVPSFVRLSTFIQAVDFMADSEKDLTDLKEKDEMKSSLLVLCVLFCEAAKFRILSSVFDNVFKSSFEELLGRYHDDTDDCNYYLADPFNGWHSAEGRSVLVYINGGKSGYIYGTIKVRDGTGMHEYAIYQRRPTECEPIESNDTLTLEGPGGFVKPEDGFVMELDLKERDSDLQIYKGRMHWGNSFLEPDDDLLDARHSVLVRGENGYAMVFYTVYSKAVLATIEATLVLNNSLGTSASTIETDICVNGSLVARSDGSITHLSLTKSTIKLGFLTRFLVIGPWHCTSDIDGCKLWKNVKLGVPMPLLRSVVAVHAITHSRLTIEAALRNSMGKPLVIGSLVLRPKEAGVSEGQIGESSGSYSVQLKVTWKKCSYY</sequence>
<comment type="caution">
    <text evidence="10">The sequence shown here is derived from an EMBL/GenBank/DDBJ whole genome shotgun (WGS) entry which is preliminary data.</text>
</comment>
<comment type="catalytic activity">
    <reaction evidence="1 8">
        <text>Endohydrolysis of the N-glycosidic bond at one specific adenosine on the 28S rRNA.</text>
        <dbReference type="EC" id="3.2.2.22"/>
    </reaction>
</comment>
<keyword evidence="7 8" id="KW-0652">Protein synthesis inhibitor</keyword>
<dbReference type="Gene3D" id="3.40.420.10">
    <property type="entry name" value="Ricin (A subunit), domain 1"/>
    <property type="match status" value="1"/>
</dbReference>
<dbReference type="InterPro" id="IPR046533">
    <property type="entry name" value="DUF6598"/>
</dbReference>
<dbReference type="AlphaFoldDB" id="A0A9Q1QSB7"/>
<keyword evidence="4 8" id="KW-0800">Toxin</keyword>
<dbReference type="Pfam" id="PF00161">
    <property type="entry name" value="RIP"/>
    <property type="match status" value="1"/>
</dbReference>
<evidence type="ECO:0000259" key="9">
    <source>
        <dbReference type="Pfam" id="PF20241"/>
    </source>
</evidence>
<protein>
    <recommendedName>
        <fullName evidence="3">rRNA N-glycosylase</fullName>
        <ecNumber evidence="3">3.2.2.22</ecNumber>
    </recommendedName>
</protein>
<dbReference type="GO" id="GO:0030598">
    <property type="term" value="F:rRNA N-glycosylase activity"/>
    <property type="evidence" value="ECO:0007669"/>
    <property type="project" value="UniProtKB-EC"/>
</dbReference>
<dbReference type="InterPro" id="IPR036041">
    <property type="entry name" value="Ribosome-inact_prot_sf"/>
</dbReference>
<dbReference type="PANTHER" id="PTHR33065">
    <property type="entry name" value="OS07G0486400 PROTEIN"/>
    <property type="match status" value="1"/>
</dbReference>
<dbReference type="EMBL" id="JAKOGI010000003">
    <property type="protein sequence ID" value="KAJ8452697.1"/>
    <property type="molecule type" value="Genomic_DNA"/>
</dbReference>
<dbReference type="PANTHER" id="PTHR33065:SF88">
    <property type="entry name" value="OS11G0104220 PROTEIN"/>
    <property type="match status" value="1"/>
</dbReference>
<evidence type="ECO:0000256" key="8">
    <source>
        <dbReference type="RuleBase" id="RU004915"/>
    </source>
</evidence>
<evidence type="ECO:0000313" key="11">
    <source>
        <dbReference type="Proteomes" id="UP001153076"/>
    </source>
</evidence>
<dbReference type="EC" id="3.2.2.22" evidence="3"/>
<evidence type="ECO:0000313" key="10">
    <source>
        <dbReference type="EMBL" id="KAJ8452697.1"/>
    </source>
</evidence>
<dbReference type="InterPro" id="IPR016138">
    <property type="entry name" value="Ribosome_inactivat_prot_sub1"/>
</dbReference>
<evidence type="ECO:0000256" key="5">
    <source>
        <dbReference type="ARBA" id="ARBA00022801"/>
    </source>
</evidence>
<dbReference type="SUPFAM" id="SSF56371">
    <property type="entry name" value="Ribosome inactivating proteins (RIP)"/>
    <property type="match status" value="1"/>
</dbReference>
<evidence type="ECO:0000256" key="1">
    <source>
        <dbReference type="ARBA" id="ARBA00000237"/>
    </source>
</evidence>
<dbReference type="GO" id="GO:0090729">
    <property type="term" value="F:toxin activity"/>
    <property type="evidence" value="ECO:0007669"/>
    <property type="project" value="UniProtKB-KW"/>
</dbReference>
<dbReference type="GO" id="GO:0017148">
    <property type="term" value="P:negative regulation of translation"/>
    <property type="evidence" value="ECO:0007669"/>
    <property type="project" value="UniProtKB-KW"/>
</dbReference>
<keyword evidence="11" id="KW-1185">Reference proteome</keyword>
<reference evidence="10" key="1">
    <citation type="submission" date="2022-04" db="EMBL/GenBank/DDBJ databases">
        <title>Carnegiea gigantea Genome sequencing and assembly v2.</title>
        <authorList>
            <person name="Copetti D."/>
            <person name="Sanderson M.J."/>
            <person name="Burquez A."/>
            <person name="Wojciechowski M.F."/>
        </authorList>
    </citation>
    <scope>NUCLEOTIDE SEQUENCE</scope>
    <source>
        <strain evidence="10">SGP5-SGP5p</strain>
        <tissue evidence="10">Aerial part</tissue>
    </source>
</reference>
<dbReference type="OrthoDB" id="1602268at2759"/>
<feature type="domain" description="DUF6598" evidence="9">
    <location>
        <begin position="200"/>
        <end position="462"/>
    </location>
</feature>
<organism evidence="10 11">
    <name type="scientific">Carnegiea gigantea</name>
    <dbReference type="NCBI Taxonomy" id="171969"/>
    <lineage>
        <taxon>Eukaryota</taxon>
        <taxon>Viridiplantae</taxon>
        <taxon>Streptophyta</taxon>
        <taxon>Embryophyta</taxon>
        <taxon>Tracheophyta</taxon>
        <taxon>Spermatophyta</taxon>
        <taxon>Magnoliopsida</taxon>
        <taxon>eudicotyledons</taxon>
        <taxon>Gunneridae</taxon>
        <taxon>Pentapetalae</taxon>
        <taxon>Caryophyllales</taxon>
        <taxon>Cactineae</taxon>
        <taxon>Cactaceae</taxon>
        <taxon>Cactoideae</taxon>
        <taxon>Echinocereeae</taxon>
        <taxon>Carnegiea</taxon>
    </lineage>
</organism>
<proteinExistence type="inferred from homology"/>
<dbReference type="Pfam" id="PF20241">
    <property type="entry name" value="DUF6598"/>
    <property type="match status" value="1"/>
</dbReference>
<dbReference type="InterPro" id="IPR001574">
    <property type="entry name" value="Ribosome_inactivat_prot"/>
</dbReference>
<name>A0A9Q1QSB7_9CARY</name>
<comment type="similarity">
    <text evidence="2">Belongs to the ribosome-inactivating protein family. Type 1 RIP subfamily.</text>
</comment>
<dbReference type="GO" id="GO:0006952">
    <property type="term" value="P:defense response"/>
    <property type="evidence" value="ECO:0007669"/>
    <property type="project" value="UniProtKB-KW"/>
</dbReference>
<keyword evidence="5 8" id="KW-0378">Hydrolase</keyword>
<evidence type="ECO:0000256" key="6">
    <source>
        <dbReference type="ARBA" id="ARBA00022821"/>
    </source>
</evidence>
<evidence type="ECO:0000256" key="4">
    <source>
        <dbReference type="ARBA" id="ARBA00022656"/>
    </source>
</evidence>
<accession>A0A9Q1QSB7</accession>
<keyword evidence="6 8" id="KW-0611">Plant defense</keyword>
<evidence type="ECO:0000256" key="7">
    <source>
        <dbReference type="ARBA" id="ARBA00023193"/>
    </source>
</evidence>
<evidence type="ECO:0000256" key="2">
    <source>
        <dbReference type="ARBA" id="ARBA00008544"/>
    </source>
</evidence>